<reference evidence="1" key="1">
    <citation type="journal article" date="2021" name="Proc. Natl. Acad. Sci. U.S.A.">
        <title>A Catalog of Tens of Thousands of Viruses from Human Metagenomes Reveals Hidden Associations with Chronic Diseases.</title>
        <authorList>
            <person name="Tisza M.J."/>
            <person name="Buck C.B."/>
        </authorList>
    </citation>
    <scope>NUCLEOTIDE SEQUENCE</scope>
    <source>
        <strain evidence="1">CtLeh52</strain>
    </source>
</reference>
<organism evidence="1">
    <name type="scientific">Siphoviridae sp. ctLeh52</name>
    <dbReference type="NCBI Taxonomy" id="2827849"/>
    <lineage>
        <taxon>Viruses</taxon>
        <taxon>Duplodnaviria</taxon>
        <taxon>Heunggongvirae</taxon>
        <taxon>Uroviricota</taxon>
        <taxon>Caudoviricetes</taxon>
    </lineage>
</organism>
<proteinExistence type="predicted"/>
<evidence type="ECO:0000313" key="1">
    <source>
        <dbReference type="EMBL" id="DAF43137.1"/>
    </source>
</evidence>
<accession>A0A8S5RWY6</accession>
<sequence length="46" mass="5354">MSYIKNGNVKLTKIFKMLSNPPKRQTAGNTVYVMWAVFLCAEKRYL</sequence>
<name>A0A8S5RWY6_9CAUD</name>
<protein>
    <submittedName>
        <fullName evidence="1">Uncharacterized protein</fullName>
    </submittedName>
</protein>
<dbReference type="EMBL" id="BK032499">
    <property type="protein sequence ID" value="DAF43137.1"/>
    <property type="molecule type" value="Genomic_DNA"/>
</dbReference>